<gene>
    <name evidence="11" type="ORF">KSP39_PZI006569</name>
</gene>
<dbReference type="Gene3D" id="3.80.10.10">
    <property type="entry name" value="Ribonuclease Inhibitor"/>
    <property type="match status" value="2"/>
</dbReference>
<sequence length="516" mass="55694">MALLLRPILLFPLLLVFFPDFVFSGDADALLALKSALDARDRLPWRRDTSGELCTRWPGVKQCSGDGRVLKLVLEFLDLDGILAAGLLSPLDQIRVLSFKSNSLSGDIPDLSVLPNLKSVYLNENRFSGRIPASISSIHRLKTVDLAGNQLSGHIPPAITTLPRLYSLQLQNNRLIGTIPPLNQSTLRFLNLTGNDLSGEIPITRALSQFNSSSFLNNPKLCGAQIGRPCSQNPLFPPSLSPKSPISSIITDSHRKRNRRRTAVIIACSVAGFLFLLICLGLFLFLISLKKRNAGRSNSNGSLEQRRGVATGDIAVAAAAGATVGVAGGGKAGFSWEGEGLGRLIFLGGVAGLYSLEDLLKASAETLGRGTAGSTYKAVMDSGFIVTVKRLREPAAGPATPEEFRRRMEEVGRLRHPNLVPLRAYFQAKEERLLHFRTGYARARCSRAAFGRIRQASPACTRASPVLPLFLAIHPLGAANAARVPTFHRLGAATGTRSPAFHRLGAAIDTRSTRIK</sequence>
<organism evidence="11 12">
    <name type="scientific">Platanthera zijinensis</name>
    <dbReference type="NCBI Taxonomy" id="2320716"/>
    <lineage>
        <taxon>Eukaryota</taxon>
        <taxon>Viridiplantae</taxon>
        <taxon>Streptophyta</taxon>
        <taxon>Embryophyta</taxon>
        <taxon>Tracheophyta</taxon>
        <taxon>Spermatophyta</taxon>
        <taxon>Magnoliopsida</taxon>
        <taxon>Liliopsida</taxon>
        <taxon>Asparagales</taxon>
        <taxon>Orchidaceae</taxon>
        <taxon>Orchidoideae</taxon>
        <taxon>Orchideae</taxon>
        <taxon>Orchidinae</taxon>
        <taxon>Platanthera</taxon>
    </lineage>
</organism>
<evidence type="ECO:0000313" key="12">
    <source>
        <dbReference type="Proteomes" id="UP001418222"/>
    </source>
</evidence>
<evidence type="ECO:0000256" key="6">
    <source>
        <dbReference type="ARBA" id="ARBA00022989"/>
    </source>
</evidence>
<dbReference type="PANTHER" id="PTHR48007">
    <property type="entry name" value="LEUCINE-RICH REPEAT RECEPTOR-LIKE PROTEIN KINASE PXC1"/>
    <property type="match status" value="1"/>
</dbReference>
<comment type="caution">
    <text evidence="11">The sequence shown here is derived from an EMBL/GenBank/DDBJ whole genome shotgun (WGS) entry which is preliminary data.</text>
</comment>
<dbReference type="InterPro" id="IPR001611">
    <property type="entry name" value="Leu-rich_rpt"/>
</dbReference>
<name>A0AAP0BS08_9ASPA</name>
<keyword evidence="10" id="KW-0732">Signal</keyword>
<dbReference type="AlphaFoldDB" id="A0AAP0BS08"/>
<dbReference type="PANTHER" id="PTHR48007:SF39">
    <property type="entry name" value="PROTEIN KINASE DOMAIN-CONTAINING PROTEIN"/>
    <property type="match status" value="1"/>
</dbReference>
<keyword evidence="11" id="KW-0808">Transferase</keyword>
<keyword evidence="12" id="KW-1185">Reference proteome</keyword>
<keyword evidence="6 9" id="KW-1133">Transmembrane helix</keyword>
<dbReference type="SUPFAM" id="SSF52058">
    <property type="entry name" value="L domain-like"/>
    <property type="match status" value="1"/>
</dbReference>
<evidence type="ECO:0000313" key="11">
    <source>
        <dbReference type="EMBL" id="KAK8947397.1"/>
    </source>
</evidence>
<evidence type="ECO:0000256" key="4">
    <source>
        <dbReference type="ARBA" id="ARBA00022692"/>
    </source>
</evidence>
<dbReference type="Pfam" id="PF00560">
    <property type="entry name" value="LRR_1"/>
    <property type="match status" value="1"/>
</dbReference>
<evidence type="ECO:0000256" key="10">
    <source>
        <dbReference type="SAM" id="SignalP"/>
    </source>
</evidence>
<evidence type="ECO:0000256" key="5">
    <source>
        <dbReference type="ARBA" id="ARBA00022737"/>
    </source>
</evidence>
<dbReference type="FunFam" id="3.80.10.10:FF:000111">
    <property type="entry name" value="LRR receptor-like serine/threonine-protein kinase ERECTA"/>
    <property type="match status" value="1"/>
</dbReference>
<evidence type="ECO:0000256" key="1">
    <source>
        <dbReference type="ARBA" id="ARBA00004167"/>
    </source>
</evidence>
<keyword evidence="7 9" id="KW-0472">Membrane</keyword>
<dbReference type="EMBL" id="JBBWWQ010000005">
    <property type="protein sequence ID" value="KAK8947397.1"/>
    <property type="molecule type" value="Genomic_DNA"/>
</dbReference>
<dbReference type="GO" id="GO:0016301">
    <property type="term" value="F:kinase activity"/>
    <property type="evidence" value="ECO:0007669"/>
    <property type="project" value="UniProtKB-KW"/>
</dbReference>
<dbReference type="InterPro" id="IPR032675">
    <property type="entry name" value="LRR_dom_sf"/>
</dbReference>
<keyword evidence="8" id="KW-0325">Glycoprotein</keyword>
<feature type="chain" id="PRO_5043003292" evidence="10">
    <location>
        <begin position="25"/>
        <end position="516"/>
    </location>
</feature>
<reference evidence="11 12" key="1">
    <citation type="journal article" date="2022" name="Nat. Plants">
        <title>Genomes of leafy and leafless Platanthera orchids illuminate the evolution of mycoheterotrophy.</title>
        <authorList>
            <person name="Li M.H."/>
            <person name="Liu K.W."/>
            <person name="Li Z."/>
            <person name="Lu H.C."/>
            <person name="Ye Q.L."/>
            <person name="Zhang D."/>
            <person name="Wang J.Y."/>
            <person name="Li Y.F."/>
            <person name="Zhong Z.M."/>
            <person name="Liu X."/>
            <person name="Yu X."/>
            <person name="Liu D.K."/>
            <person name="Tu X.D."/>
            <person name="Liu B."/>
            <person name="Hao Y."/>
            <person name="Liao X.Y."/>
            <person name="Jiang Y.T."/>
            <person name="Sun W.H."/>
            <person name="Chen J."/>
            <person name="Chen Y.Q."/>
            <person name="Ai Y."/>
            <person name="Zhai J.W."/>
            <person name="Wu S.S."/>
            <person name="Zhou Z."/>
            <person name="Hsiao Y.Y."/>
            <person name="Wu W.L."/>
            <person name="Chen Y.Y."/>
            <person name="Lin Y.F."/>
            <person name="Hsu J.L."/>
            <person name="Li C.Y."/>
            <person name="Wang Z.W."/>
            <person name="Zhao X."/>
            <person name="Zhong W.Y."/>
            <person name="Ma X.K."/>
            <person name="Ma L."/>
            <person name="Huang J."/>
            <person name="Chen G.Z."/>
            <person name="Huang M.Z."/>
            <person name="Huang L."/>
            <person name="Peng D.H."/>
            <person name="Luo Y.B."/>
            <person name="Zou S.Q."/>
            <person name="Chen S.P."/>
            <person name="Lan S."/>
            <person name="Tsai W.C."/>
            <person name="Van de Peer Y."/>
            <person name="Liu Z.J."/>
        </authorList>
    </citation>
    <scope>NUCLEOTIDE SEQUENCE [LARGE SCALE GENOMIC DNA]</scope>
    <source>
        <strain evidence="11">Lor287</strain>
    </source>
</reference>
<dbReference type="Pfam" id="PF13855">
    <property type="entry name" value="LRR_8"/>
    <property type="match status" value="1"/>
</dbReference>
<evidence type="ECO:0000256" key="7">
    <source>
        <dbReference type="ARBA" id="ARBA00023136"/>
    </source>
</evidence>
<evidence type="ECO:0000256" key="8">
    <source>
        <dbReference type="ARBA" id="ARBA00023180"/>
    </source>
</evidence>
<dbReference type="Gene3D" id="3.30.200.20">
    <property type="entry name" value="Phosphorylase Kinase, domain 1"/>
    <property type="match status" value="1"/>
</dbReference>
<comment type="similarity">
    <text evidence="2">Belongs to the RLP family.</text>
</comment>
<dbReference type="Proteomes" id="UP001418222">
    <property type="component" value="Unassembled WGS sequence"/>
</dbReference>
<accession>A0AAP0BS08</accession>
<keyword evidence="5" id="KW-0677">Repeat</keyword>
<dbReference type="InterPro" id="IPR011009">
    <property type="entry name" value="Kinase-like_dom_sf"/>
</dbReference>
<dbReference type="SUPFAM" id="SSF56112">
    <property type="entry name" value="Protein kinase-like (PK-like)"/>
    <property type="match status" value="1"/>
</dbReference>
<keyword evidence="11" id="KW-0418">Kinase</keyword>
<evidence type="ECO:0000256" key="9">
    <source>
        <dbReference type="SAM" id="Phobius"/>
    </source>
</evidence>
<keyword evidence="3" id="KW-0433">Leucine-rich repeat</keyword>
<keyword evidence="11" id="KW-0675">Receptor</keyword>
<feature type="signal peptide" evidence="10">
    <location>
        <begin position="1"/>
        <end position="24"/>
    </location>
</feature>
<dbReference type="GO" id="GO:0016020">
    <property type="term" value="C:membrane"/>
    <property type="evidence" value="ECO:0007669"/>
    <property type="project" value="UniProtKB-SubCell"/>
</dbReference>
<dbReference type="InterPro" id="IPR046959">
    <property type="entry name" value="PRK1-6/SRF4-like"/>
</dbReference>
<keyword evidence="4 9" id="KW-0812">Transmembrane</keyword>
<feature type="transmembrane region" description="Helical" evidence="9">
    <location>
        <begin position="263"/>
        <end position="287"/>
    </location>
</feature>
<evidence type="ECO:0000256" key="3">
    <source>
        <dbReference type="ARBA" id="ARBA00022614"/>
    </source>
</evidence>
<comment type="subcellular location">
    <subcellularLocation>
        <location evidence="1">Membrane</location>
        <topology evidence="1">Single-pass membrane protein</topology>
    </subcellularLocation>
</comment>
<proteinExistence type="inferred from homology"/>
<evidence type="ECO:0000256" key="2">
    <source>
        <dbReference type="ARBA" id="ARBA00009592"/>
    </source>
</evidence>
<protein>
    <submittedName>
        <fullName evidence="11">Inactive leucine-rich repeat receptor-like serine/threonine-protein kinase</fullName>
    </submittedName>
</protein>